<evidence type="ECO:0000256" key="2">
    <source>
        <dbReference type="ARBA" id="ARBA00022801"/>
    </source>
</evidence>
<dbReference type="Gene3D" id="2.60.120.380">
    <property type="match status" value="1"/>
</dbReference>
<feature type="active site" evidence="4">
    <location>
        <position position="485"/>
    </location>
</feature>
<dbReference type="GO" id="GO:0004198">
    <property type="term" value="F:calcium-dependent cysteine-type endopeptidase activity"/>
    <property type="evidence" value="ECO:0007669"/>
    <property type="project" value="InterPro"/>
</dbReference>
<evidence type="ECO:0000313" key="8">
    <source>
        <dbReference type="Proteomes" id="UP000515908"/>
    </source>
</evidence>
<dbReference type="SUPFAM" id="SSF54001">
    <property type="entry name" value="Cysteine proteinases"/>
    <property type="match status" value="1"/>
</dbReference>
<feature type="compositionally biased region" description="Pro residues" evidence="5">
    <location>
        <begin position="28"/>
        <end position="44"/>
    </location>
</feature>
<dbReference type="Pfam" id="PF00648">
    <property type="entry name" value="Peptidase_C2"/>
    <property type="match status" value="1"/>
</dbReference>
<dbReference type="InterPro" id="IPR036213">
    <property type="entry name" value="Calpain_III_sf"/>
</dbReference>
<organism evidence="7 8">
    <name type="scientific">Angomonas deanei</name>
    <dbReference type="NCBI Taxonomy" id="59799"/>
    <lineage>
        <taxon>Eukaryota</taxon>
        <taxon>Discoba</taxon>
        <taxon>Euglenozoa</taxon>
        <taxon>Kinetoplastea</taxon>
        <taxon>Metakinetoplastina</taxon>
        <taxon>Trypanosomatida</taxon>
        <taxon>Trypanosomatidae</taxon>
        <taxon>Strigomonadinae</taxon>
        <taxon>Angomonas</taxon>
    </lineage>
</organism>
<dbReference type="InterPro" id="IPR022682">
    <property type="entry name" value="Calpain_domain_III"/>
</dbReference>
<sequence length="1118" mass="123742">MSETDRQKLMNYISDVAKRVQRLRGMPPVSPHSTPPASVRPPSRPAAQKVVPPTKMDSGSDYLDFLDLPSHDLPTGEKKAAVASPPAPSPPPPKSNEADLLNMPPVPNDFLAAPDLDKPSAAPKQPSRSKEPLGPPPAMSTNHNINEYFAPRASGLVLKAIEVAIKLYKQGELKRAVDVLQHAYKTGRQERNNPANFKEIEETLTVMRKNYYQKFPPRFLQDNPILPNEMEVLRRSGITSTLLLPMWDDLTEGYGAENVFMPSEGVWEDQFTPILGDTQKRKGAQLIHIGQLERGGVPFTIIKQADPLNIKQTVVGDCTFVCSLIICASYQKRYPNAKIISNVIYPQDSDRNPIVNPKGKYCVKMLINGMTRVVTIDDRLPANPRTKELLCTYSRDPSELWVSLLEKAFVKICGGSYNFPGSSSSTDLYKLSGWLPDSLNLEDLEFDSEYEWNRISRNFGKGAVLLTISTGQNNKLESVLLSSGHCYAVTDLKTVNGRRVLVVQNPWSRPSWSGDLSHKDQSAEAKVIQEACGVTPELTDRGVFCISWEDVLKYYDRCFLSWNPYLLFPTPEGTSVRPTRIACHGVYNYSTSVGDMPQLHIGVVKAPKRTRMHLVFSRHIADVQEFGLQYDKDDETMPYVAIKVFDVSEYPSIAQNIGGKCVFGMCYCRRMASASDFTNRTPPLNSVTYRKNSAWTTSFDCPAGTTNLLAVVTRLKSSKTEAFSYTVTLHSELEQLQLSIDKPAPVDPASMESTNRGNGNRSAGVFMHAVPKTCLRHTTTVSGEWKKGKTCGGRSDVNTFIYNPQYLLSLPKPAMVSVRLCVPSCEESCQVHLVSKKMGKADSSAVTFRHRVGNTTNECSLVMRPRVYSYGGALVDSALPHTLEFDGNRVLGERQTDDTKKGRVELLSSDAKRTATFTVYGIEDSDEVSVILLQAVKNGHLVSPSLSRVMVESVNLLQGTAGWARPLGRRSASGDPLIAPGKNAFDVRISLGTEKITFAPKSAGADLWESTKKLCGDIRSCSSQLSSYVPQIISLHRRAKALPQEQASYLTDVCMFLADYVKRVADEVRPPPLPVRCLPPLPAGEYTIIPSLWEKGVPAAYELVVETTESHTINPHPR</sequence>
<dbReference type="InterPro" id="IPR051297">
    <property type="entry name" value="PalB/RIM13"/>
</dbReference>
<dbReference type="PANTHER" id="PTHR46143">
    <property type="entry name" value="CALPAIN-7"/>
    <property type="match status" value="1"/>
</dbReference>
<dbReference type="AlphaFoldDB" id="A0A7G2CFM0"/>
<protein>
    <submittedName>
        <fullName evidence="7">Calpain family cysteine protease/Calpain large subunit, domain III, putative</fullName>
    </submittedName>
</protein>
<feature type="compositionally biased region" description="Pro residues" evidence="5">
    <location>
        <begin position="85"/>
        <end position="94"/>
    </location>
</feature>
<dbReference type="SUPFAM" id="SSF49758">
    <property type="entry name" value="Calpain large subunit, middle domain (domain III)"/>
    <property type="match status" value="1"/>
</dbReference>
<keyword evidence="8" id="KW-1185">Reference proteome</keyword>
<dbReference type="PANTHER" id="PTHR46143:SF1">
    <property type="entry name" value="CALPAIN-7"/>
    <property type="match status" value="1"/>
</dbReference>
<dbReference type="PROSITE" id="PS50203">
    <property type="entry name" value="CALPAIN_CAT"/>
    <property type="match status" value="1"/>
</dbReference>
<evidence type="ECO:0000256" key="4">
    <source>
        <dbReference type="PROSITE-ProRule" id="PRU00239"/>
    </source>
</evidence>
<evidence type="ECO:0000256" key="5">
    <source>
        <dbReference type="SAM" id="MobiDB-lite"/>
    </source>
</evidence>
<dbReference type="InterPro" id="IPR038765">
    <property type="entry name" value="Papain-like_cys_pep_sf"/>
</dbReference>
<reference evidence="7 8" key="1">
    <citation type="submission" date="2020-08" db="EMBL/GenBank/DDBJ databases">
        <authorList>
            <person name="Newling K."/>
            <person name="Davey J."/>
            <person name="Forrester S."/>
        </authorList>
    </citation>
    <scope>NUCLEOTIDE SEQUENCE [LARGE SCALE GENOMIC DNA]</scope>
    <source>
        <strain evidence="8">Crithidia deanei Carvalho (ATCC PRA-265)</strain>
    </source>
</reference>
<keyword evidence="1 4" id="KW-0645">Protease</keyword>
<evidence type="ECO:0000256" key="3">
    <source>
        <dbReference type="ARBA" id="ARBA00022807"/>
    </source>
</evidence>
<dbReference type="InterPro" id="IPR001300">
    <property type="entry name" value="Peptidase_C2_calpain_cat"/>
</dbReference>
<evidence type="ECO:0000256" key="1">
    <source>
        <dbReference type="ARBA" id="ARBA00022670"/>
    </source>
</evidence>
<dbReference type="SMART" id="SM00230">
    <property type="entry name" value="CysPc"/>
    <property type="match status" value="1"/>
</dbReference>
<gene>
    <name evidence="7" type="ORF">ADEAN_000443000</name>
</gene>
<feature type="active site" evidence="4">
    <location>
        <position position="318"/>
    </location>
</feature>
<feature type="active site" evidence="4">
    <location>
        <position position="505"/>
    </location>
</feature>
<dbReference type="VEuPathDB" id="TriTrypDB:ADEAN_000443000"/>
<feature type="domain" description="Calpain catalytic" evidence="6">
    <location>
        <begin position="298"/>
        <end position="564"/>
    </location>
</feature>
<keyword evidence="2 4" id="KW-0378">Hydrolase</keyword>
<dbReference type="OrthoDB" id="167576at2759"/>
<keyword evidence="3 4" id="KW-0788">Thiol protease</keyword>
<dbReference type="EMBL" id="LR877151">
    <property type="protein sequence ID" value="CAD2216952.1"/>
    <property type="molecule type" value="Genomic_DNA"/>
</dbReference>
<dbReference type="Pfam" id="PF01067">
    <property type="entry name" value="Calpain_III"/>
    <property type="match status" value="1"/>
</dbReference>
<feature type="region of interest" description="Disordered" evidence="5">
    <location>
        <begin position="22"/>
        <end position="144"/>
    </location>
</feature>
<name>A0A7G2CFM0_9TRYP</name>
<proteinExistence type="predicted"/>
<dbReference type="Gene3D" id="3.90.70.10">
    <property type="entry name" value="Cysteine proteinases"/>
    <property type="match status" value="1"/>
</dbReference>
<evidence type="ECO:0000313" key="7">
    <source>
        <dbReference type="EMBL" id="CAD2216952.1"/>
    </source>
</evidence>
<dbReference type="Proteomes" id="UP000515908">
    <property type="component" value="Chromosome 07"/>
</dbReference>
<accession>A0A7G2CFM0</accession>
<dbReference type="GO" id="GO:0006508">
    <property type="term" value="P:proteolysis"/>
    <property type="evidence" value="ECO:0007669"/>
    <property type="project" value="UniProtKB-KW"/>
</dbReference>
<evidence type="ECO:0000259" key="6">
    <source>
        <dbReference type="PROSITE" id="PS50203"/>
    </source>
</evidence>